<evidence type="ECO:0000313" key="4">
    <source>
        <dbReference type="EMBL" id="KAF9326605.1"/>
    </source>
</evidence>
<dbReference type="GO" id="GO:0000127">
    <property type="term" value="C:transcription factor TFIIIC complex"/>
    <property type="evidence" value="ECO:0007669"/>
    <property type="project" value="TreeGrafter"/>
</dbReference>
<dbReference type="InterPro" id="IPR039340">
    <property type="entry name" value="Tfc4/TFIIIC-102/Sfc4"/>
</dbReference>
<feature type="compositionally biased region" description="Acidic residues" evidence="3">
    <location>
        <begin position="1283"/>
        <end position="1293"/>
    </location>
</feature>
<feature type="region of interest" description="Disordered" evidence="3">
    <location>
        <begin position="655"/>
        <end position="701"/>
    </location>
</feature>
<feature type="compositionally biased region" description="Polar residues" evidence="3">
    <location>
        <begin position="1105"/>
        <end position="1121"/>
    </location>
</feature>
<dbReference type="Pfam" id="PF14559">
    <property type="entry name" value="TPR_19"/>
    <property type="match status" value="1"/>
</dbReference>
<feature type="compositionally biased region" description="Polar residues" evidence="3">
    <location>
        <begin position="8"/>
        <end position="19"/>
    </location>
</feature>
<feature type="compositionally biased region" description="Basic and acidic residues" evidence="3">
    <location>
        <begin position="1603"/>
        <end position="1624"/>
    </location>
</feature>
<dbReference type="PANTHER" id="PTHR23082">
    <property type="entry name" value="TRANSCRIPTION INITIATION FACTOR IIIC TFIIIC , POLYPEPTIDE 3-RELATED"/>
    <property type="match status" value="1"/>
</dbReference>
<protein>
    <submittedName>
        <fullName evidence="4">Transcription factor TFIIIC subunit tfc4</fullName>
    </submittedName>
</protein>
<feature type="compositionally biased region" description="Low complexity" evidence="3">
    <location>
        <begin position="1152"/>
        <end position="1188"/>
    </location>
</feature>
<evidence type="ECO:0000256" key="3">
    <source>
        <dbReference type="SAM" id="MobiDB-lite"/>
    </source>
</evidence>
<evidence type="ECO:0000313" key="5">
    <source>
        <dbReference type="Proteomes" id="UP000696485"/>
    </source>
</evidence>
<dbReference type="Proteomes" id="UP000696485">
    <property type="component" value="Unassembled WGS sequence"/>
</dbReference>
<evidence type="ECO:0000256" key="1">
    <source>
        <dbReference type="PROSITE-ProRule" id="PRU00339"/>
    </source>
</evidence>
<feature type="repeat" description="TPR" evidence="1">
    <location>
        <begin position="272"/>
        <end position="305"/>
    </location>
</feature>
<feature type="region of interest" description="Disordered" evidence="3">
    <location>
        <begin position="1603"/>
        <end position="1689"/>
    </location>
</feature>
<dbReference type="InterPro" id="IPR011990">
    <property type="entry name" value="TPR-like_helical_dom_sf"/>
</dbReference>
<feature type="compositionally biased region" description="Basic and acidic residues" evidence="3">
    <location>
        <begin position="875"/>
        <end position="888"/>
    </location>
</feature>
<name>A0A9P5SDN8_9FUNG</name>
<feature type="compositionally biased region" description="Acidic residues" evidence="3">
    <location>
        <begin position="1198"/>
        <end position="1231"/>
    </location>
</feature>
<dbReference type="EMBL" id="JAAAUY010000760">
    <property type="protein sequence ID" value="KAF9326605.1"/>
    <property type="molecule type" value="Genomic_DNA"/>
</dbReference>
<feature type="region of interest" description="Disordered" evidence="3">
    <location>
        <begin position="1094"/>
        <end position="1302"/>
    </location>
</feature>
<feature type="region of interest" description="Disordered" evidence="3">
    <location>
        <begin position="1468"/>
        <end position="1521"/>
    </location>
</feature>
<feature type="region of interest" description="Disordered" evidence="3">
    <location>
        <begin position="1"/>
        <end position="31"/>
    </location>
</feature>
<dbReference type="SMART" id="SM00028">
    <property type="entry name" value="TPR"/>
    <property type="match status" value="5"/>
</dbReference>
<proteinExistence type="predicted"/>
<feature type="region of interest" description="Disordered" evidence="3">
    <location>
        <begin position="1057"/>
        <end position="1076"/>
    </location>
</feature>
<keyword evidence="2" id="KW-0175">Coiled coil</keyword>
<dbReference type="SUPFAM" id="SSF48452">
    <property type="entry name" value="TPR-like"/>
    <property type="match status" value="2"/>
</dbReference>
<feature type="compositionally biased region" description="Low complexity" evidence="3">
    <location>
        <begin position="1625"/>
        <end position="1634"/>
    </location>
</feature>
<feature type="compositionally biased region" description="Acidic residues" evidence="3">
    <location>
        <begin position="1635"/>
        <end position="1669"/>
    </location>
</feature>
<sequence>MDSHEEQGSYNSSPSNSAPGTPMAHSNEILSNLQRSMFEQHGGVLSSSGPGNPLLERLNQNRNELAELEAVSHQLGPDGTVPPAVIGDYVGHLPNRNNNHNNNITLQNSGFDEFDEYEEEVNELDEGDFEGDDDDVTLNFNQTIDQTDDLPGMTAAKRAEAKEAASAVDPQLLIDAGGVGGSANWDTLGAFDSSVPDDDELDGADPALEELGLALAPKSKKDRKKGSKKGAVVYHPEVQRLLGLANGAYVNKEYKEAVELFQQVIIKDPRVFQAWNTMGVIQEELGNTEKALQLYLVAAHITPKDGDLWKKLAQISKDCGYNQQALYCFTKAYAADKTDLDSLWDRSIMQAIMEQYDRAIRGFLSLLTFRPHYMAALEELVKLYSTYQSQDPKKYRENMHRAMELYERAYLHYSSLPDQDANAAEDPFAPSSQVDARAEPFGYSAMNMLSELYIMFEEYQKALQMVKTWSRRLQRRSHQIWWNDYQDDREFETDPEDEEFQSTLGENRTRGLPVDLRVKLGICRLMMEEVKEAKAQFKYLWRCSVEDFPDLYEEIAELYVTKQMWKDGYNVIRAILQFDEMDIPKIWIMAGECLRHMHQLKEAKDYLEQAHRADASNVDVSMMLAEVYEELGNLPQALTLVNYIRQVNAERLAEQDKKRREAKIARDAKAGKDTSHATAQLRALAPAIPPSLDGTDYAEDGRMRPLLPRTPAQNQVQLSIRSFTMPADPAAERDRQAETRAAKKEQERLERAKAEELSAAEQQEFILKFNRLETIYQRIDAIEKSRVWAHRKDAVIATRTERTQYIQAAREVINVFLSNKSFFVKDRWKPYMGGEARSWSYRKDQADPENSGLSEHVVDMAERLSSAMGLNKSASEPESKPVEPEKPVLRPPTTYREISFDTWYIVMIRQAIYLTFEDRFPEALELLMEIHRANVFFIVPRRRSGIMMVTLACAMWVGDYDTVGNASRYLCSFGGVRPFVLRLYQSVFTLGPRGHHKYFAWAQTTTLKYIKRFSDMMRAAVGTHAAPIARKKTTSKRRAVQGKRVKRTFHSFARLDSPRAEKSKNKRQKVETAGTAKNIDVPWTKSVFQRHFVPKTAQDNEDQVTETSVPTASSTVAQEQTIAPVPFEEPIPSGSDLVRGPSISNDDAKPASSSTPQSSSQPQSSFQLHSSFKPHGSSQPQSSSGTSPAPHGKRKIVEEEDESKVEDDENEEAEDDQGEEEDDEEEEEDEDRVSRAARRGNYVDMTEAEGFEDDDDYDVHDEAYKTEDDDVDLDREEAGYEYGDWEDEDEEEFSGPSKHKSFKTTNRRFDTIDEDLDLDDPTVTPKKKKGKKAKAGDASPFSAQKVITPQEGEEEGDGKRRSRRSFTTPVFTSFSISLIMFHGYLLAASRSHIGAAAQFADCLHYAPQSPMIQLYLANQLFNIAVQRTVYNRQVTLMRGMAMLQSYYHGRRIGRGTLAFAERERKTRRLASSKDKVAGKEGEAASTADNTATSTAATTTTTSTETAPPPSMAAEDAEAEEPPLRQCMQEAEYNFARGFHQMGMNQQAMLHYRRVLELPSWKEVEMQQALETKRRRRALREARRMESAEARDARIQMQLKRQEEIRERKAKKKEEAEEARAKSGEEGVSQVGGEVQAEEVEEEEEVEKFDFEEDDLDDESTDEDEEEDDDENKRSKPTDGRIRLQDDSTDLKREAAFNLAKIYMQSGAVGQARLLIHKYCTI</sequence>
<keyword evidence="5" id="KW-1185">Reference proteome</keyword>
<dbReference type="PROSITE" id="PS50005">
    <property type="entry name" value="TPR"/>
    <property type="match status" value="1"/>
</dbReference>
<keyword evidence="1" id="KW-0802">TPR repeat</keyword>
<accession>A0A9P5SDN8</accession>
<feature type="compositionally biased region" description="Basic and acidic residues" evidence="3">
    <location>
        <begin position="1670"/>
        <end position="1689"/>
    </location>
</feature>
<gene>
    <name evidence="4" type="primary">TFC4</name>
    <name evidence="4" type="ORF">BG006_009999</name>
</gene>
<dbReference type="InterPro" id="IPR019734">
    <property type="entry name" value="TPR_rpt"/>
</dbReference>
<organism evidence="4 5">
    <name type="scientific">Podila minutissima</name>
    <dbReference type="NCBI Taxonomy" id="64525"/>
    <lineage>
        <taxon>Eukaryota</taxon>
        <taxon>Fungi</taxon>
        <taxon>Fungi incertae sedis</taxon>
        <taxon>Mucoromycota</taxon>
        <taxon>Mortierellomycotina</taxon>
        <taxon>Mortierellomycetes</taxon>
        <taxon>Mortierellales</taxon>
        <taxon>Mortierellaceae</taxon>
        <taxon>Podila</taxon>
    </lineage>
</organism>
<feature type="compositionally biased region" description="Basic and acidic residues" evidence="3">
    <location>
        <begin position="1471"/>
        <end position="1482"/>
    </location>
</feature>
<feature type="region of interest" description="Disordered" evidence="3">
    <location>
        <begin position="869"/>
        <end position="888"/>
    </location>
</feature>
<dbReference type="Pfam" id="PF13432">
    <property type="entry name" value="TPR_16"/>
    <property type="match status" value="1"/>
</dbReference>
<dbReference type="Gene3D" id="1.25.40.10">
    <property type="entry name" value="Tetratricopeptide repeat domain"/>
    <property type="match status" value="2"/>
</dbReference>
<comment type="caution">
    <text evidence="4">The sequence shown here is derived from an EMBL/GenBank/DDBJ whole genome shotgun (WGS) entry which is preliminary data.</text>
</comment>
<feature type="coiled-coil region" evidence="2">
    <location>
        <begin position="735"/>
        <end position="764"/>
    </location>
</feature>
<evidence type="ECO:0000256" key="2">
    <source>
        <dbReference type="SAM" id="Coils"/>
    </source>
</evidence>
<feature type="region of interest" description="Disordered" evidence="3">
    <location>
        <begin position="1315"/>
        <end position="1364"/>
    </location>
</feature>
<dbReference type="GO" id="GO:0006383">
    <property type="term" value="P:transcription by RNA polymerase III"/>
    <property type="evidence" value="ECO:0007669"/>
    <property type="project" value="InterPro"/>
</dbReference>
<reference evidence="4" key="1">
    <citation type="journal article" date="2020" name="Fungal Divers.">
        <title>Resolving the Mortierellaceae phylogeny through synthesis of multi-gene phylogenetics and phylogenomics.</title>
        <authorList>
            <person name="Vandepol N."/>
            <person name="Liber J."/>
            <person name="Desiro A."/>
            <person name="Na H."/>
            <person name="Kennedy M."/>
            <person name="Barry K."/>
            <person name="Grigoriev I.V."/>
            <person name="Miller A.N."/>
            <person name="O'Donnell K."/>
            <person name="Stajich J.E."/>
            <person name="Bonito G."/>
        </authorList>
    </citation>
    <scope>NUCLEOTIDE SEQUENCE</scope>
    <source>
        <strain evidence="4">NVP1</strain>
    </source>
</reference>
<dbReference type="PANTHER" id="PTHR23082:SF0">
    <property type="entry name" value="GENERAL TRANSCRIPTION FACTOR 3C POLYPEPTIDE 3"/>
    <property type="match status" value="1"/>
</dbReference>
<feature type="compositionally biased region" description="Low complexity" evidence="3">
    <location>
        <begin position="1483"/>
        <end position="1505"/>
    </location>
</feature>
<feature type="compositionally biased region" description="Acidic residues" evidence="3">
    <location>
        <begin position="1246"/>
        <end position="1259"/>
    </location>
</feature>
<feature type="compositionally biased region" description="Basic and acidic residues" evidence="3">
    <location>
        <begin position="655"/>
        <end position="675"/>
    </location>
</feature>